<evidence type="ECO:0000313" key="2">
    <source>
        <dbReference type="Proteomes" id="UP000218113"/>
    </source>
</evidence>
<dbReference type="EMBL" id="NVSR01000182">
    <property type="protein sequence ID" value="PCI21557.1"/>
    <property type="molecule type" value="Genomic_DNA"/>
</dbReference>
<gene>
    <name evidence="1" type="ORF">COB67_14025</name>
</gene>
<evidence type="ECO:0000313" key="1">
    <source>
        <dbReference type="EMBL" id="PCI21557.1"/>
    </source>
</evidence>
<dbReference type="GO" id="GO:0005886">
    <property type="term" value="C:plasma membrane"/>
    <property type="evidence" value="ECO:0007669"/>
    <property type="project" value="TreeGrafter"/>
</dbReference>
<accession>A0A2A4SLC1</accession>
<sequence length="130" mass="14891">MKNKKVFLGGTCNQSTWRNALIPQLQIEYFNPVVAVWTEEAYQEEILQREKCTYCLYVITVDILGVYSIAEVVDDSNKRPQKTIFCFLEEGFSPPQIQSLKAVGKMVQNNGAHWLNGLPEVALFLNQNLY</sequence>
<dbReference type="Proteomes" id="UP000218113">
    <property type="component" value="Unassembled WGS sequence"/>
</dbReference>
<name>A0A2A4SLC1_9DELT</name>
<organism evidence="1 2">
    <name type="scientific">SAR324 cluster bacterium</name>
    <dbReference type="NCBI Taxonomy" id="2024889"/>
    <lineage>
        <taxon>Bacteria</taxon>
        <taxon>Deltaproteobacteria</taxon>
        <taxon>SAR324 cluster</taxon>
    </lineage>
</organism>
<dbReference type="InterPro" id="IPR039470">
    <property type="entry name" value="Nuc_deoxyri_tr2"/>
</dbReference>
<dbReference type="Pfam" id="PF15891">
    <property type="entry name" value="Nuc_deoxyri_tr2"/>
    <property type="match status" value="1"/>
</dbReference>
<proteinExistence type="predicted"/>
<comment type="caution">
    <text evidence="1">The sequence shown here is derived from an EMBL/GenBank/DDBJ whole genome shotgun (WGS) entry which is preliminary data.</text>
</comment>
<dbReference type="Gene3D" id="3.40.50.450">
    <property type="match status" value="1"/>
</dbReference>
<dbReference type="PANTHER" id="PTHR36300:SF1">
    <property type="entry name" value="RAW, ISOFORM A"/>
    <property type="match status" value="1"/>
</dbReference>
<dbReference type="PANTHER" id="PTHR36300">
    <property type="entry name" value="RAW, ISOFORM A"/>
    <property type="match status" value="1"/>
</dbReference>
<dbReference type="AlphaFoldDB" id="A0A2A4SLC1"/>
<protein>
    <submittedName>
        <fullName evidence="1">Uncharacterized protein</fullName>
    </submittedName>
</protein>
<reference evidence="2" key="1">
    <citation type="submission" date="2017-08" db="EMBL/GenBank/DDBJ databases">
        <title>A dynamic microbial community with high functional redundancy inhabits the cold, oxic subseafloor aquifer.</title>
        <authorList>
            <person name="Tully B.J."/>
            <person name="Wheat C.G."/>
            <person name="Glazer B.T."/>
            <person name="Huber J.A."/>
        </authorList>
    </citation>
    <scope>NUCLEOTIDE SEQUENCE [LARGE SCALE GENOMIC DNA]</scope>
</reference>